<evidence type="ECO:0000313" key="3">
    <source>
        <dbReference type="Proteomes" id="UP000663855"/>
    </source>
</evidence>
<accession>A0A815VV93</accession>
<dbReference type="EMBL" id="CAJNOV010014092">
    <property type="protein sequence ID" value="CAF1540445.1"/>
    <property type="molecule type" value="Genomic_DNA"/>
</dbReference>
<evidence type="ECO:0000313" key="1">
    <source>
        <dbReference type="EMBL" id="CAF1540445.1"/>
    </source>
</evidence>
<dbReference type="Proteomes" id="UP000663855">
    <property type="component" value="Unassembled WGS sequence"/>
</dbReference>
<name>A0A815VV93_9BILA</name>
<reference evidence="1" key="1">
    <citation type="submission" date="2021-02" db="EMBL/GenBank/DDBJ databases">
        <authorList>
            <person name="Nowell W R."/>
        </authorList>
    </citation>
    <scope>NUCLEOTIDE SEQUENCE</scope>
</reference>
<protein>
    <submittedName>
        <fullName evidence="1">Uncharacterized protein</fullName>
    </submittedName>
</protein>
<organism evidence="1 3">
    <name type="scientific">Rotaria magnacalcarata</name>
    <dbReference type="NCBI Taxonomy" id="392030"/>
    <lineage>
        <taxon>Eukaryota</taxon>
        <taxon>Metazoa</taxon>
        <taxon>Spiralia</taxon>
        <taxon>Gnathifera</taxon>
        <taxon>Rotifera</taxon>
        <taxon>Eurotatoria</taxon>
        <taxon>Bdelloidea</taxon>
        <taxon>Philodinida</taxon>
        <taxon>Philodinidae</taxon>
        <taxon>Rotaria</taxon>
    </lineage>
</organism>
<dbReference type="AlphaFoldDB" id="A0A815VV93"/>
<dbReference type="Proteomes" id="UP000681967">
    <property type="component" value="Unassembled WGS sequence"/>
</dbReference>
<gene>
    <name evidence="2" type="ORF">BYL167_LOCUS26394</name>
    <name evidence="1" type="ORF">CJN711_LOCUS29685</name>
</gene>
<evidence type="ECO:0000313" key="2">
    <source>
        <dbReference type="EMBL" id="CAF4273123.1"/>
    </source>
</evidence>
<dbReference type="EMBL" id="CAJOBH010030196">
    <property type="protein sequence ID" value="CAF4273123.1"/>
    <property type="molecule type" value="Genomic_DNA"/>
</dbReference>
<comment type="caution">
    <text evidence="1">The sequence shown here is derived from an EMBL/GenBank/DDBJ whole genome shotgun (WGS) entry which is preliminary data.</text>
</comment>
<sequence length="310" mass="35840">MRLASLLKYKWCSTHNGYFIRRAMWTMSLFLSIVVVLYFQKLIAFFQPQTSNIFTEAMHYDHCNNATNNSSLLHSAPIALCVLVRIYGPQVPYLTAFALGFLHNSFDYVQIYVINTHRSTDNQLLSRTIDVINRIALRANYITLLNLGKPLDNDYGYTLTDHALNYLYNQYERSPLMCQYIIITNGDNLDSRHLGSKILPLMKAKKDIIAWDFVTRYPQPYLIERMNGGKPFNYEVSDDGTAKHTEVSLETGRVDLGAVAYRLSFLNHYRLNFSYSNRPYIPESDGLFIEKASLLTNTTVLVRQILYIHQ</sequence>
<proteinExistence type="predicted"/>